<reference evidence="3 4" key="1">
    <citation type="submission" date="2018-03" db="EMBL/GenBank/DDBJ databases">
        <title>Genome assembly of novel Miniimonas species PCH200.</title>
        <authorList>
            <person name="Thakur V."/>
            <person name="Kumar V."/>
            <person name="Singh D."/>
        </authorList>
    </citation>
    <scope>NUCLEOTIDE SEQUENCE [LARGE SCALE GENOMIC DNA]</scope>
    <source>
        <strain evidence="3 4">PCH200</strain>
    </source>
</reference>
<proteinExistence type="predicted"/>
<feature type="transmembrane region" description="Helical" evidence="1">
    <location>
        <begin position="97"/>
        <end position="119"/>
    </location>
</feature>
<dbReference type="EMBL" id="PYHR01000002">
    <property type="protein sequence ID" value="PWD49368.1"/>
    <property type="molecule type" value="Genomic_DNA"/>
</dbReference>
<sequence length="357" mass="37057">MRETRPVLTKEPGWYPDPQGVPQVRFWDGDTWTDYTQPFAPLETASHGPTTALADYPYLADANLRASDGPRTVSTWTPAPVLVPPTSRAPGRRRSGLVWWLVGGGALVVTILVVALGALGTGDGDAPVGADPSPSSTTTIDPIAVDVEARGTVPADGELRSTLEVTTDGAYLVVATSDEDVKLTLTPAGGTDPLPLPDDRGTVLADHLGGTWSDPGYYLHLTAGTYDVVVTEHDALQTEVTVLVEPATVVELPLGVATDVTVADYLPTVVSVPVDAAGTLLVDARAADPDAQDGQLTYDAGGRITSVDDRGPTLAGTTGGAEYDPLAEVPVEPGYAFVVLEDLFGASGTFSVTVTLG</sequence>
<evidence type="ECO:0000313" key="4">
    <source>
        <dbReference type="Proteomes" id="UP000245166"/>
    </source>
</evidence>
<dbReference type="Pfam" id="PF10708">
    <property type="entry name" value="DUF2510"/>
    <property type="match status" value="1"/>
</dbReference>
<evidence type="ECO:0000259" key="2">
    <source>
        <dbReference type="Pfam" id="PF10708"/>
    </source>
</evidence>
<feature type="domain" description="DUF2510" evidence="2">
    <location>
        <begin position="12"/>
        <end position="40"/>
    </location>
</feature>
<protein>
    <recommendedName>
        <fullName evidence="2">DUF2510 domain-containing protein</fullName>
    </recommendedName>
</protein>
<gene>
    <name evidence="3" type="ORF">C8046_00130</name>
</gene>
<evidence type="ECO:0000313" key="3">
    <source>
        <dbReference type="EMBL" id="PWD49368.1"/>
    </source>
</evidence>
<dbReference type="AlphaFoldDB" id="A0A2U1ZQW5"/>
<accession>A0A2U1ZQW5</accession>
<dbReference type="InterPro" id="IPR018929">
    <property type="entry name" value="DUF2510"/>
</dbReference>
<organism evidence="3 4">
    <name type="scientific">Serinibacter arcticus</name>
    <dbReference type="NCBI Taxonomy" id="1655435"/>
    <lineage>
        <taxon>Bacteria</taxon>
        <taxon>Bacillati</taxon>
        <taxon>Actinomycetota</taxon>
        <taxon>Actinomycetes</taxon>
        <taxon>Micrococcales</taxon>
        <taxon>Beutenbergiaceae</taxon>
        <taxon>Serinibacter</taxon>
    </lineage>
</organism>
<comment type="caution">
    <text evidence="3">The sequence shown here is derived from an EMBL/GenBank/DDBJ whole genome shotgun (WGS) entry which is preliminary data.</text>
</comment>
<keyword evidence="1" id="KW-1133">Transmembrane helix</keyword>
<evidence type="ECO:0000256" key="1">
    <source>
        <dbReference type="SAM" id="Phobius"/>
    </source>
</evidence>
<keyword evidence="1" id="KW-0812">Transmembrane</keyword>
<keyword evidence="1" id="KW-0472">Membrane</keyword>
<name>A0A2U1ZQW5_9MICO</name>
<keyword evidence="4" id="KW-1185">Reference proteome</keyword>
<dbReference type="Proteomes" id="UP000245166">
    <property type="component" value="Unassembled WGS sequence"/>
</dbReference>